<gene>
    <name evidence="2" type="ORF">WR25_20440</name>
</gene>
<sequence>MPRPPPVRHIALLMPVVRQPCAIRVGSSGAASSPPRWRRSSATSPSIAPRAISAIGWRIVVSSGQIAVDSTVSSKPQTVRSPGTSSPRRCATATVAAAMSSFDEKIAVGGSARSSSCSAASSPDR</sequence>
<feature type="region of interest" description="Disordered" evidence="1">
    <location>
        <begin position="70"/>
        <end position="90"/>
    </location>
</feature>
<name>A0A2A2M467_9BILA</name>
<dbReference type="Proteomes" id="UP000218231">
    <property type="component" value="Unassembled WGS sequence"/>
</dbReference>
<dbReference type="AlphaFoldDB" id="A0A2A2M467"/>
<accession>A0A2A2M467</accession>
<dbReference type="EMBL" id="LIAE01005451">
    <property type="protein sequence ID" value="PAV93331.1"/>
    <property type="molecule type" value="Genomic_DNA"/>
</dbReference>
<protein>
    <submittedName>
        <fullName evidence="2">Uncharacterized protein</fullName>
    </submittedName>
</protein>
<organism evidence="2 3">
    <name type="scientific">Diploscapter pachys</name>
    <dbReference type="NCBI Taxonomy" id="2018661"/>
    <lineage>
        <taxon>Eukaryota</taxon>
        <taxon>Metazoa</taxon>
        <taxon>Ecdysozoa</taxon>
        <taxon>Nematoda</taxon>
        <taxon>Chromadorea</taxon>
        <taxon>Rhabditida</taxon>
        <taxon>Rhabditina</taxon>
        <taxon>Rhabditomorpha</taxon>
        <taxon>Rhabditoidea</taxon>
        <taxon>Rhabditidae</taxon>
        <taxon>Diploscapter</taxon>
    </lineage>
</organism>
<comment type="caution">
    <text evidence="2">The sequence shown here is derived from an EMBL/GenBank/DDBJ whole genome shotgun (WGS) entry which is preliminary data.</text>
</comment>
<keyword evidence="3" id="KW-1185">Reference proteome</keyword>
<feature type="region of interest" description="Disordered" evidence="1">
    <location>
        <begin position="26"/>
        <end position="45"/>
    </location>
</feature>
<feature type="compositionally biased region" description="Low complexity" evidence="1">
    <location>
        <begin position="27"/>
        <end position="45"/>
    </location>
</feature>
<reference evidence="2 3" key="1">
    <citation type="journal article" date="2017" name="Curr. Biol.">
        <title>Genome architecture and evolution of a unichromosomal asexual nematode.</title>
        <authorList>
            <person name="Fradin H."/>
            <person name="Zegar C."/>
            <person name="Gutwein M."/>
            <person name="Lucas J."/>
            <person name="Kovtun M."/>
            <person name="Corcoran D."/>
            <person name="Baugh L.R."/>
            <person name="Kiontke K."/>
            <person name="Gunsalus K."/>
            <person name="Fitch D.H."/>
            <person name="Piano F."/>
        </authorList>
    </citation>
    <scope>NUCLEOTIDE SEQUENCE [LARGE SCALE GENOMIC DNA]</scope>
    <source>
        <strain evidence="2">PF1309</strain>
    </source>
</reference>
<proteinExistence type="predicted"/>
<feature type="compositionally biased region" description="Polar residues" evidence="1">
    <location>
        <begin position="70"/>
        <end position="87"/>
    </location>
</feature>
<evidence type="ECO:0000313" key="3">
    <source>
        <dbReference type="Proteomes" id="UP000218231"/>
    </source>
</evidence>
<evidence type="ECO:0000313" key="2">
    <source>
        <dbReference type="EMBL" id="PAV93331.1"/>
    </source>
</evidence>
<evidence type="ECO:0000256" key="1">
    <source>
        <dbReference type="SAM" id="MobiDB-lite"/>
    </source>
</evidence>